<sequence>MDKSNYDEQTFFVGELLFVRDDLMASFAPKCECEDDCGEWCGTNGD</sequence>
<dbReference type="HOGENOM" id="CLU_3186523_0_0_10"/>
<name>H1DI77_9BACT</name>
<dbReference type="Proteomes" id="UP000004892">
    <property type="component" value="Unassembled WGS sequence"/>
</dbReference>
<proteinExistence type="predicted"/>
<dbReference type="PATRIC" id="fig|742817.3.peg.2252"/>
<evidence type="ECO:0000313" key="2">
    <source>
        <dbReference type="Proteomes" id="UP000004892"/>
    </source>
</evidence>
<organism evidence="1 2">
    <name type="scientific">Odoribacter laneus YIT 12061</name>
    <dbReference type="NCBI Taxonomy" id="742817"/>
    <lineage>
        <taxon>Bacteria</taxon>
        <taxon>Pseudomonadati</taxon>
        <taxon>Bacteroidota</taxon>
        <taxon>Bacteroidia</taxon>
        <taxon>Bacteroidales</taxon>
        <taxon>Odoribacteraceae</taxon>
        <taxon>Odoribacter</taxon>
    </lineage>
</organism>
<protein>
    <submittedName>
        <fullName evidence="1">Uncharacterized protein</fullName>
    </submittedName>
</protein>
<dbReference type="STRING" id="742817.HMPREF9449_02106"/>
<keyword evidence="2" id="KW-1185">Reference proteome</keyword>
<reference evidence="1 2" key="1">
    <citation type="submission" date="2012-01" db="EMBL/GenBank/DDBJ databases">
        <title>The Genome Sequence of Odoribacter laneus YIT 12061.</title>
        <authorList>
            <consortium name="The Broad Institute Genome Sequencing Platform"/>
            <person name="Earl A."/>
            <person name="Ward D."/>
            <person name="Feldgarden M."/>
            <person name="Gevers D."/>
            <person name="Morotomi M."/>
            <person name="Young S.K."/>
            <person name="Zeng Q."/>
            <person name="Gargeya S."/>
            <person name="Fitzgerald M."/>
            <person name="Haas B."/>
            <person name="Abouelleil A."/>
            <person name="Alvarado L."/>
            <person name="Arachchi H.M."/>
            <person name="Berlin A."/>
            <person name="Chapman S.B."/>
            <person name="Gearin G."/>
            <person name="Goldberg J."/>
            <person name="Griggs A."/>
            <person name="Gujja S."/>
            <person name="Hansen M."/>
            <person name="Heiman D."/>
            <person name="Howarth C."/>
            <person name="Larimer J."/>
            <person name="Lui A."/>
            <person name="MacDonald P.J.P."/>
            <person name="McCowen C."/>
            <person name="Montmayeur A."/>
            <person name="Murphy C."/>
            <person name="Neiman D."/>
            <person name="Pearson M."/>
            <person name="Priest M."/>
            <person name="Roberts A."/>
            <person name="Saif S."/>
            <person name="Shea T."/>
            <person name="Sisk P."/>
            <person name="Stolte C."/>
            <person name="Sykes S."/>
            <person name="Wortman J."/>
            <person name="Nusbaum C."/>
            <person name="Birren B."/>
        </authorList>
    </citation>
    <scope>NUCLEOTIDE SEQUENCE [LARGE SCALE GENOMIC DNA]</scope>
    <source>
        <strain evidence="1 2">YIT 12061</strain>
    </source>
</reference>
<gene>
    <name evidence="1" type="ORF">HMPREF9449_02106</name>
</gene>
<comment type="caution">
    <text evidence="1">The sequence shown here is derived from an EMBL/GenBank/DDBJ whole genome shotgun (WGS) entry which is preliminary data.</text>
</comment>
<dbReference type="AlphaFoldDB" id="H1DI77"/>
<dbReference type="RefSeq" id="WP_009137253.1">
    <property type="nucleotide sequence ID" value="NZ_JH594596.1"/>
</dbReference>
<evidence type="ECO:0000313" key="1">
    <source>
        <dbReference type="EMBL" id="EHP46489.1"/>
    </source>
</evidence>
<dbReference type="GeneID" id="98070728"/>
<dbReference type="EMBL" id="ADMC01000025">
    <property type="protein sequence ID" value="EHP46489.1"/>
    <property type="molecule type" value="Genomic_DNA"/>
</dbReference>
<accession>H1DI77</accession>